<dbReference type="Gene3D" id="3.40.50.150">
    <property type="entry name" value="Vaccinia Virus protein VP39"/>
    <property type="match status" value="1"/>
</dbReference>
<dbReference type="GO" id="GO:0032259">
    <property type="term" value="P:methylation"/>
    <property type="evidence" value="ECO:0007669"/>
    <property type="project" value="UniProtKB-KW"/>
</dbReference>
<gene>
    <name evidence="1" type="ORF">MFERI15181_00792</name>
</gene>
<dbReference type="EMBL" id="CP113498">
    <property type="protein sequence ID" value="WFQ93871.1"/>
    <property type="molecule type" value="Genomic_DNA"/>
</dbReference>
<sequence length="285" mass="33802">MKFVDNDIDIIWDPPLVIWALFDDYDSSYQKAITKNFNQNEQKQFVVISIGIKDTKDISFTQTQNSIYKQIDLSLTNPKLAQQLKELPKPDIILASPPCESWSGVDCGRQMFGKMSYSKKLINNDTSIWEIRNRRYYEEYNKYCKSKKRKSFVQREIMRLQGISTIGATLAIIGNFQPKIWVIENPANSKTWEFQKKHWNFGGYHNLTYLNNYDSNYSRQPTIFKSNIKMNLFRKRLKTDFNKDNCNNKNYKKENSIPENLIVHIIEEIKTQYDAFWKNTYKTNI</sequence>
<dbReference type="Proteomes" id="UP001214039">
    <property type="component" value="Chromosome"/>
</dbReference>
<protein>
    <submittedName>
        <fullName evidence="1">DNA methyltransferase</fullName>
    </submittedName>
</protein>
<organism evidence="1 2">
    <name type="scientific">Mycoplasma feriruminatoris</name>
    <dbReference type="NCBI Taxonomy" id="1179777"/>
    <lineage>
        <taxon>Bacteria</taxon>
        <taxon>Bacillati</taxon>
        <taxon>Mycoplasmatota</taxon>
        <taxon>Mollicutes</taxon>
        <taxon>Mycoplasmataceae</taxon>
        <taxon>Mycoplasma</taxon>
    </lineage>
</organism>
<reference evidence="1" key="1">
    <citation type="submission" date="2022-11" db="EMBL/GenBank/DDBJ databases">
        <title>Comparative genomic analysis of Mycoplasma feriruminatoris and the Mycoplasma mycoides cluster.</title>
        <authorList>
            <person name="Baby V."/>
            <person name="Ambroset C."/>
            <person name="Gaurivaud P."/>
            <person name="Boury C."/>
            <person name="Guichoux E."/>
            <person name="Lartigue C."/>
            <person name="Tardy F."/>
            <person name="Sirand-Pugnet P."/>
        </authorList>
    </citation>
    <scope>NUCLEOTIDE SEQUENCE [LARGE SCALE GENOMIC DNA]</scope>
    <source>
        <strain evidence="1">L15181</strain>
    </source>
</reference>
<keyword evidence="1" id="KW-0489">Methyltransferase</keyword>
<keyword evidence="1" id="KW-0808">Transferase</keyword>
<name>A0ABY8HY34_9MOLU</name>
<dbReference type="InterPro" id="IPR029063">
    <property type="entry name" value="SAM-dependent_MTases_sf"/>
</dbReference>
<keyword evidence="2" id="KW-1185">Reference proteome</keyword>
<evidence type="ECO:0000313" key="2">
    <source>
        <dbReference type="Proteomes" id="UP001214039"/>
    </source>
</evidence>
<evidence type="ECO:0000313" key="1">
    <source>
        <dbReference type="EMBL" id="WFQ93871.1"/>
    </source>
</evidence>
<dbReference type="RefSeq" id="WP_278299923.1">
    <property type="nucleotide sequence ID" value="NZ_CP113498.1"/>
</dbReference>
<dbReference type="GO" id="GO:0008168">
    <property type="term" value="F:methyltransferase activity"/>
    <property type="evidence" value="ECO:0007669"/>
    <property type="project" value="UniProtKB-KW"/>
</dbReference>
<proteinExistence type="predicted"/>
<accession>A0ABY8HY34</accession>